<keyword evidence="6 7" id="KW-0067">ATP-binding</keyword>
<feature type="compositionally biased region" description="Low complexity" evidence="8">
    <location>
        <begin position="429"/>
        <end position="438"/>
    </location>
</feature>
<evidence type="ECO:0000256" key="2">
    <source>
        <dbReference type="ARBA" id="ARBA00022527"/>
    </source>
</evidence>
<feature type="region of interest" description="Disordered" evidence="8">
    <location>
        <begin position="402"/>
        <end position="448"/>
    </location>
</feature>
<keyword evidence="5 11" id="KW-0418">Kinase</keyword>
<feature type="compositionally biased region" description="Low complexity" evidence="8">
    <location>
        <begin position="347"/>
        <end position="359"/>
    </location>
</feature>
<dbReference type="PROSITE" id="PS00107">
    <property type="entry name" value="PROTEIN_KINASE_ATP"/>
    <property type="match status" value="1"/>
</dbReference>
<keyword evidence="9" id="KW-1133">Transmembrane helix</keyword>
<evidence type="ECO:0000256" key="3">
    <source>
        <dbReference type="ARBA" id="ARBA00022679"/>
    </source>
</evidence>
<dbReference type="EMBL" id="JBHTMP010000019">
    <property type="protein sequence ID" value="MFD1322274.1"/>
    <property type="molecule type" value="Genomic_DNA"/>
</dbReference>
<sequence length="538" mass="54664">MTALHAGALLARRYRLIDRIGAGGMSVIWRARDEVLDRVVAVKVLVSVLAADARFRNLVREEARAAAQLVHPNVTSVHDYGETIDPDGTVTAFVVLELLTGEELATRLVDGPLPWVEAVRTCAEVADALAAAHRLGIVHRDITPSNVMLTATGAKVLDFGIATWTGAPDDDEDGATFGTPSYVAPERLDGTPAQPATDVYSLGVLLYETLTGRVPFPADTWEDLATSSSPAATMPPLTSVANLPAAVADLCRRCLCRVPADRPTARQVGQALRDQLRSTDPVPTDHPVAAPTAPSAAGPTAAGPTAAGPSAAGPTAAGPTAALAAVDQSTALAAVDQSATGLIATGTSTTGTSTLDAASVGPQTPGTGQPRQLPVRTITGLVVAGLLAVVAFVAAVLAASSANRPQQHPVLPTTAVPDPGQLPGPGSPAPGSSPSATASPPPPATPATAVPASLVEAMARLDQVIDDGVSSGAIRHDVGVDLRNQVRNLRATLAGGPTVLAEPVAGIREKIAIRVVEGSISADHARQLDAALAQLAAL</sequence>
<evidence type="ECO:0000256" key="7">
    <source>
        <dbReference type="PROSITE-ProRule" id="PRU10141"/>
    </source>
</evidence>
<evidence type="ECO:0000256" key="5">
    <source>
        <dbReference type="ARBA" id="ARBA00022777"/>
    </source>
</evidence>
<dbReference type="EC" id="2.7.11.1" evidence="1"/>
<evidence type="ECO:0000259" key="10">
    <source>
        <dbReference type="PROSITE" id="PS50011"/>
    </source>
</evidence>
<dbReference type="PANTHER" id="PTHR43289:SF6">
    <property type="entry name" value="SERINE_THREONINE-PROTEIN KINASE NEKL-3"/>
    <property type="match status" value="1"/>
</dbReference>
<feature type="region of interest" description="Disordered" evidence="8">
    <location>
        <begin position="347"/>
        <end position="372"/>
    </location>
</feature>
<gene>
    <name evidence="11" type="ORF">ACFQ4H_14345</name>
</gene>
<protein>
    <recommendedName>
        <fullName evidence="1">non-specific serine/threonine protein kinase</fullName>
        <ecNumber evidence="1">2.7.11.1</ecNumber>
    </recommendedName>
</protein>
<dbReference type="RefSeq" id="WP_377571030.1">
    <property type="nucleotide sequence ID" value="NZ_JBHTMP010000019.1"/>
</dbReference>
<keyword evidence="4 7" id="KW-0547">Nucleotide-binding</keyword>
<dbReference type="Pfam" id="PF00069">
    <property type="entry name" value="Pkinase"/>
    <property type="match status" value="1"/>
</dbReference>
<proteinExistence type="predicted"/>
<evidence type="ECO:0000313" key="12">
    <source>
        <dbReference type="Proteomes" id="UP001597260"/>
    </source>
</evidence>
<feature type="region of interest" description="Disordered" evidence="8">
    <location>
        <begin position="264"/>
        <end position="317"/>
    </location>
</feature>
<keyword evidence="9" id="KW-0812">Transmembrane</keyword>
<evidence type="ECO:0000256" key="6">
    <source>
        <dbReference type="ARBA" id="ARBA00022840"/>
    </source>
</evidence>
<dbReference type="CDD" id="cd14014">
    <property type="entry name" value="STKc_PknB_like"/>
    <property type="match status" value="1"/>
</dbReference>
<keyword evidence="9" id="KW-0472">Membrane</keyword>
<dbReference type="InterPro" id="IPR011009">
    <property type="entry name" value="Kinase-like_dom_sf"/>
</dbReference>
<dbReference type="PROSITE" id="PS50011">
    <property type="entry name" value="PROTEIN_KINASE_DOM"/>
    <property type="match status" value="1"/>
</dbReference>
<dbReference type="Gene3D" id="3.30.200.20">
    <property type="entry name" value="Phosphorylase Kinase, domain 1"/>
    <property type="match status" value="1"/>
</dbReference>
<name>A0ABW3YG73_9ACTN</name>
<feature type="compositionally biased region" description="Polar residues" evidence="8">
    <location>
        <begin position="361"/>
        <end position="370"/>
    </location>
</feature>
<accession>A0ABW3YG73</accession>
<evidence type="ECO:0000256" key="8">
    <source>
        <dbReference type="SAM" id="MobiDB-lite"/>
    </source>
</evidence>
<dbReference type="InterPro" id="IPR000719">
    <property type="entry name" value="Prot_kinase_dom"/>
</dbReference>
<dbReference type="PROSITE" id="PS00109">
    <property type="entry name" value="PROTEIN_KINASE_TYR"/>
    <property type="match status" value="1"/>
</dbReference>
<dbReference type="Gene3D" id="1.10.510.10">
    <property type="entry name" value="Transferase(Phosphotransferase) domain 1"/>
    <property type="match status" value="1"/>
</dbReference>
<evidence type="ECO:0000256" key="1">
    <source>
        <dbReference type="ARBA" id="ARBA00012513"/>
    </source>
</evidence>
<feature type="binding site" evidence="7">
    <location>
        <position position="43"/>
    </location>
    <ligand>
        <name>ATP</name>
        <dbReference type="ChEBI" id="CHEBI:30616"/>
    </ligand>
</feature>
<comment type="caution">
    <text evidence="11">The sequence shown here is derived from an EMBL/GenBank/DDBJ whole genome shotgun (WGS) entry which is preliminary data.</text>
</comment>
<dbReference type="Proteomes" id="UP001597260">
    <property type="component" value="Unassembled WGS sequence"/>
</dbReference>
<evidence type="ECO:0000256" key="9">
    <source>
        <dbReference type="SAM" id="Phobius"/>
    </source>
</evidence>
<keyword evidence="2" id="KW-0723">Serine/threonine-protein kinase</keyword>
<dbReference type="PANTHER" id="PTHR43289">
    <property type="entry name" value="MITOGEN-ACTIVATED PROTEIN KINASE KINASE KINASE 20-RELATED"/>
    <property type="match status" value="1"/>
</dbReference>
<dbReference type="InterPro" id="IPR017441">
    <property type="entry name" value="Protein_kinase_ATP_BS"/>
</dbReference>
<evidence type="ECO:0000313" key="11">
    <source>
        <dbReference type="EMBL" id="MFD1322274.1"/>
    </source>
</evidence>
<feature type="transmembrane region" description="Helical" evidence="9">
    <location>
        <begin position="378"/>
        <end position="399"/>
    </location>
</feature>
<dbReference type="SUPFAM" id="SSF56112">
    <property type="entry name" value="Protein kinase-like (PK-like)"/>
    <property type="match status" value="1"/>
</dbReference>
<organism evidence="11 12">
    <name type="scientific">Micromonospora sonneratiae</name>
    <dbReference type="NCBI Taxonomy" id="1184706"/>
    <lineage>
        <taxon>Bacteria</taxon>
        <taxon>Bacillati</taxon>
        <taxon>Actinomycetota</taxon>
        <taxon>Actinomycetes</taxon>
        <taxon>Micromonosporales</taxon>
        <taxon>Micromonosporaceae</taxon>
        <taxon>Micromonospora</taxon>
    </lineage>
</organism>
<keyword evidence="12" id="KW-1185">Reference proteome</keyword>
<dbReference type="InterPro" id="IPR008266">
    <property type="entry name" value="Tyr_kinase_AS"/>
</dbReference>
<dbReference type="GO" id="GO:0004674">
    <property type="term" value="F:protein serine/threonine kinase activity"/>
    <property type="evidence" value="ECO:0007669"/>
    <property type="project" value="UniProtKB-EC"/>
</dbReference>
<reference evidence="12" key="1">
    <citation type="journal article" date="2019" name="Int. J. Syst. Evol. Microbiol.">
        <title>The Global Catalogue of Microorganisms (GCM) 10K type strain sequencing project: providing services to taxonomists for standard genome sequencing and annotation.</title>
        <authorList>
            <consortium name="The Broad Institute Genomics Platform"/>
            <consortium name="The Broad Institute Genome Sequencing Center for Infectious Disease"/>
            <person name="Wu L."/>
            <person name="Ma J."/>
        </authorList>
    </citation>
    <scope>NUCLEOTIDE SEQUENCE [LARGE SCALE GENOMIC DNA]</scope>
    <source>
        <strain evidence="12">JCM 31037</strain>
    </source>
</reference>
<feature type="compositionally biased region" description="Low complexity" evidence="8">
    <location>
        <begin position="289"/>
        <end position="317"/>
    </location>
</feature>
<evidence type="ECO:0000256" key="4">
    <source>
        <dbReference type="ARBA" id="ARBA00022741"/>
    </source>
</evidence>
<feature type="domain" description="Protein kinase" evidence="10">
    <location>
        <begin position="14"/>
        <end position="289"/>
    </location>
</feature>
<keyword evidence="3 11" id="KW-0808">Transferase</keyword>